<dbReference type="GeneID" id="93330168"/>
<name>D1Q0L0_9BACT</name>
<dbReference type="HOGENOM" id="CLU_053651_0_0_10"/>
<dbReference type="Pfam" id="PF06114">
    <property type="entry name" value="Peptidase_M78"/>
    <property type="match status" value="1"/>
</dbReference>
<evidence type="ECO:0000256" key="1">
    <source>
        <dbReference type="ARBA" id="ARBA00007227"/>
    </source>
</evidence>
<protein>
    <submittedName>
        <fullName evidence="3">DNA-binding helix-turn-helix protein</fullName>
    </submittedName>
</protein>
<dbReference type="eggNOG" id="COG1396">
    <property type="taxonomic scope" value="Bacteria"/>
</dbReference>
<evidence type="ECO:0000313" key="4">
    <source>
        <dbReference type="Proteomes" id="UP000003160"/>
    </source>
</evidence>
<dbReference type="AlphaFoldDB" id="D1Q0L0"/>
<dbReference type="Proteomes" id="UP000003160">
    <property type="component" value="Unassembled WGS sequence"/>
</dbReference>
<accession>D1Q0L0</accession>
<reference evidence="3 4" key="1">
    <citation type="submission" date="2009-10" db="EMBL/GenBank/DDBJ databases">
        <authorList>
            <person name="Qin X."/>
            <person name="Bachman B."/>
            <person name="Battles P."/>
            <person name="Bell A."/>
            <person name="Bess C."/>
            <person name="Bickham C."/>
            <person name="Chaboub L."/>
            <person name="Chen D."/>
            <person name="Coyle M."/>
            <person name="Deiros D.R."/>
            <person name="Dinh H."/>
            <person name="Forbes L."/>
            <person name="Fowler G."/>
            <person name="Francisco L."/>
            <person name="Fu Q."/>
            <person name="Gubbala S."/>
            <person name="Hale W."/>
            <person name="Han Y."/>
            <person name="Hemphill L."/>
            <person name="Highlander S.K."/>
            <person name="Hirani K."/>
            <person name="Hogues M."/>
            <person name="Jackson L."/>
            <person name="Jakkamsetti A."/>
            <person name="Javaid M."/>
            <person name="Jiang H."/>
            <person name="Korchina V."/>
            <person name="Kovar C."/>
            <person name="Lara F."/>
            <person name="Lee S."/>
            <person name="Mata R."/>
            <person name="Mathew T."/>
            <person name="Moen C."/>
            <person name="Morales K."/>
            <person name="Munidasa M."/>
            <person name="Nazareth L."/>
            <person name="Ngo R."/>
            <person name="Nguyen L."/>
            <person name="Okwuonu G."/>
            <person name="Ongeri F."/>
            <person name="Patil S."/>
            <person name="Petrosino J."/>
            <person name="Pham C."/>
            <person name="Pham P."/>
            <person name="Pu L.-L."/>
            <person name="Puazo M."/>
            <person name="Raj R."/>
            <person name="Reid J."/>
            <person name="Rouhana J."/>
            <person name="Saada N."/>
            <person name="Shang Y."/>
            <person name="Simmons D."/>
            <person name="Thornton R."/>
            <person name="Warren J."/>
            <person name="Weissenberger G."/>
            <person name="Zhang J."/>
            <person name="Zhang L."/>
            <person name="Zhou C."/>
            <person name="Zhu D."/>
            <person name="Muzny D."/>
            <person name="Worley K."/>
            <person name="Gibbs R."/>
        </authorList>
    </citation>
    <scope>NUCLEOTIDE SEQUENCE [LARGE SCALE GENOMIC DNA]</scope>
    <source>
        <strain evidence="3 4">DSM 17361</strain>
    </source>
</reference>
<dbReference type="InterPro" id="IPR052345">
    <property type="entry name" value="Rad_response_metalloprotease"/>
</dbReference>
<feature type="domain" description="HTH cro/C1-type" evidence="2">
    <location>
        <begin position="8"/>
        <end position="62"/>
    </location>
</feature>
<dbReference type="Gene3D" id="1.10.10.2910">
    <property type="match status" value="1"/>
</dbReference>
<sequence>MNISPKQLTFAREYRGYTQSELASRIVGLSQSNLSKFEKGIEVLSDEVLKRIIEFLGFPEGFYTLSISNNVENAHYRRKSGMTKRTKEDIEKSNKLIGYIVDQMADSIDFPTFTLKTIDLEDDFTPEYAAQFTRRYMGIIQGTVKEICTMLERYGIIIVEQTYDKENFDGVSFLTDKGIPVMVINRDFSNDRKRLTIAHELGHIVMHLSREFAIPEYRDKEDEAFRFASEFLMPEKEIRNSLYGLRLSSLMPLKLHWLTSMAAIIRRAWSLGCIDKNRYQYLNIELSRHHYKKHEPGMVFLDLPQSFTQAYQLFKTELGYTDFDLSRAFQLPIDVIQRFCGNAPQLKVVSLRR</sequence>
<dbReference type="RefSeq" id="WP_007175137.1">
    <property type="nucleotide sequence ID" value="NZ_GG704783.1"/>
</dbReference>
<dbReference type="InterPro" id="IPR010982">
    <property type="entry name" value="Lambda_DNA-bd_dom_sf"/>
</dbReference>
<dbReference type="OrthoDB" id="9794834at2"/>
<gene>
    <name evidence="3" type="ORF">HMPREF0645_2745</name>
</gene>
<dbReference type="InterPro" id="IPR001387">
    <property type="entry name" value="Cro/C1-type_HTH"/>
</dbReference>
<dbReference type="InterPro" id="IPR010359">
    <property type="entry name" value="IrrE_HExxH"/>
</dbReference>
<dbReference type="PROSITE" id="PS50943">
    <property type="entry name" value="HTH_CROC1"/>
    <property type="match status" value="1"/>
</dbReference>
<evidence type="ECO:0000259" key="2">
    <source>
        <dbReference type="PROSITE" id="PS50943"/>
    </source>
</evidence>
<dbReference type="SUPFAM" id="SSF47413">
    <property type="entry name" value="lambda repressor-like DNA-binding domains"/>
    <property type="match status" value="1"/>
</dbReference>
<comment type="similarity">
    <text evidence="1">Belongs to the short-chain fatty acyl-CoA assimilation regulator (ScfR) family.</text>
</comment>
<evidence type="ECO:0000313" key="3">
    <source>
        <dbReference type="EMBL" id="EFA42857.1"/>
    </source>
</evidence>
<organism evidence="3 4">
    <name type="scientific">Hallella bergensis DSM 17361</name>
    <dbReference type="NCBI Taxonomy" id="585502"/>
    <lineage>
        <taxon>Bacteria</taxon>
        <taxon>Pseudomonadati</taxon>
        <taxon>Bacteroidota</taxon>
        <taxon>Bacteroidia</taxon>
        <taxon>Bacteroidales</taxon>
        <taxon>Prevotellaceae</taxon>
        <taxon>Hallella</taxon>
    </lineage>
</organism>
<dbReference type="PANTHER" id="PTHR43236:SF1">
    <property type="entry name" value="BLL7220 PROTEIN"/>
    <property type="match status" value="1"/>
</dbReference>
<dbReference type="Pfam" id="PF01381">
    <property type="entry name" value="HTH_3"/>
    <property type="match status" value="1"/>
</dbReference>
<dbReference type="SMART" id="SM00530">
    <property type="entry name" value="HTH_XRE"/>
    <property type="match status" value="1"/>
</dbReference>
<keyword evidence="3" id="KW-0238">DNA-binding</keyword>
<dbReference type="GO" id="GO:0003677">
    <property type="term" value="F:DNA binding"/>
    <property type="evidence" value="ECO:0007669"/>
    <property type="project" value="UniProtKB-KW"/>
</dbReference>
<proteinExistence type="inferred from homology"/>
<dbReference type="Gene3D" id="1.10.260.40">
    <property type="entry name" value="lambda repressor-like DNA-binding domains"/>
    <property type="match status" value="1"/>
</dbReference>
<dbReference type="PANTHER" id="PTHR43236">
    <property type="entry name" value="ANTITOXIN HIGA1"/>
    <property type="match status" value="1"/>
</dbReference>
<dbReference type="CDD" id="cd00093">
    <property type="entry name" value="HTH_XRE"/>
    <property type="match status" value="1"/>
</dbReference>
<dbReference type="EMBL" id="ACKS01000109">
    <property type="protein sequence ID" value="EFA42857.1"/>
    <property type="molecule type" value="Genomic_DNA"/>
</dbReference>
<comment type="caution">
    <text evidence="3">The sequence shown here is derived from an EMBL/GenBank/DDBJ whole genome shotgun (WGS) entry which is preliminary data.</text>
</comment>
<keyword evidence="4" id="KW-1185">Reference proteome</keyword>
<dbReference type="eggNOG" id="COG2856">
    <property type="taxonomic scope" value="Bacteria"/>
</dbReference>